<name>A0A371HQA7_MUCPR</name>
<accession>A0A371HQA7</accession>
<evidence type="ECO:0000313" key="1">
    <source>
        <dbReference type="EMBL" id="RDY04981.1"/>
    </source>
</evidence>
<protein>
    <submittedName>
        <fullName evidence="1">Uncharacterized protein</fullName>
    </submittedName>
</protein>
<feature type="non-terminal residue" evidence="1">
    <location>
        <position position="1"/>
    </location>
</feature>
<organism evidence="1 2">
    <name type="scientific">Mucuna pruriens</name>
    <name type="common">Velvet bean</name>
    <name type="synonym">Dolichos pruriens</name>
    <dbReference type="NCBI Taxonomy" id="157652"/>
    <lineage>
        <taxon>Eukaryota</taxon>
        <taxon>Viridiplantae</taxon>
        <taxon>Streptophyta</taxon>
        <taxon>Embryophyta</taxon>
        <taxon>Tracheophyta</taxon>
        <taxon>Spermatophyta</taxon>
        <taxon>Magnoliopsida</taxon>
        <taxon>eudicotyledons</taxon>
        <taxon>Gunneridae</taxon>
        <taxon>Pentapetalae</taxon>
        <taxon>rosids</taxon>
        <taxon>fabids</taxon>
        <taxon>Fabales</taxon>
        <taxon>Fabaceae</taxon>
        <taxon>Papilionoideae</taxon>
        <taxon>50 kb inversion clade</taxon>
        <taxon>NPAAA clade</taxon>
        <taxon>indigoferoid/millettioid clade</taxon>
        <taxon>Phaseoleae</taxon>
        <taxon>Mucuna</taxon>
    </lineage>
</organism>
<comment type="caution">
    <text evidence="1">The sequence shown here is derived from an EMBL/GenBank/DDBJ whole genome shotgun (WGS) entry which is preliminary data.</text>
</comment>
<dbReference type="AlphaFoldDB" id="A0A371HQA7"/>
<reference evidence="1" key="1">
    <citation type="submission" date="2018-05" db="EMBL/GenBank/DDBJ databases">
        <title>Draft genome of Mucuna pruriens seed.</title>
        <authorList>
            <person name="Nnadi N.E."/>
            <person name="Vos R."/>
            <person name="Hasami M.H."/>
            <person name="Devisetty U.K."/>
            <person name="Aguiy J.C."/>
        </authorList>
    </citation>
    <scope>NUCLEOTIDE SEQUENCE [LARGE SCALE GENOMIC DNA]</scope>
    <source>
        <strain evidence="1">JCA_2017</strain>
    </source>
</reference>
<evidence type="ECO:0000313" key="2">
    <source>
        <dbReference type="Proteomes" id="UP000257109"/>
    </source>
</evidence>
<keyword evidence="2" id="KW-1185">Reference proteome</keyword>
<gene>
    <name evidence="1" type="ORF">CR513_11233</name>
</gene>
<proteinExistence type="predicted"/>
<dbReference type="EMBL" id="QJKJ01001967">
    <property type="protein sequence ID" value="RDY04981.1"/>
    <property type="molecule type" value="Genomic_DNA"/>
</dbReference>
<dbReference type="Proteomes" id="UP000257109">
    <property type="component" value="Unassembled WGS sequence"/>
</dbReference>
<sequence length="159" mass="18155">MRCDEGVVDSRWQIYPISFSNVILGVTTRTLHGELLDIPNVSQREEVDVDMNDRQEDMIRHIAPYLCSDAIEHLYLGCTNFTSFIELLELLKDTLSRGNTLSNHNYNVKKILFNGYGCLKQSMNDPSVGNHSTIRKMVILVVESVMISSNNFKLQPIVY</sequence>